<feature type="compositionally biased region" description="Low complexity" evidence="1">
    <location>
        <begin position="12"/>
        <end position="30"/>
    </location>
</feature>
<evidence type="ECO:0000313" key="2">
    <source>
        <dbReference type="EMBL" id="KAF8487043.1"/>
    </source>
</evidence>
<reference evidence="2" key="2">
    <citation type="journal article" date="2020" name="Nat. Commun.">
        <title>Large-scale genome sequencing of mycorrhizal fungi provides insights into the early evolution of symbiotic traits.</title>
        <authorList>
            <person name="Miyauchi S."/>
            <person name="Kiss E."/>
            <person name="Kuo A."/>
            <person name="Drula E."/>
            <person name="Kohler A."/>
            <person name="Sanchez-Garcia M."/>
            <person name="Morin E."/>
            <person name="Andreopoulos B."/>
            <person name="Barry K.W."/>
            <person name="Bonito G."/>
            <person name="Buee M."/>
            <person name="Carver A."/>
            <person name="Chen C."/>
            <person name="Cichocki N."/>
            <person name="Clum A."/>
            <person name="Culley D."/>
            <person name="Crous P.W."/>
            <person name="Fauchery L."/>
            <person name="Girlanda M."/>
            <person name="Hayes R.D."/>
            <person name="Keri Z."/>
            <person name="LaButti K."/>
            <person name="Lipzen A."/>
            <person name="Lombard V."/>
            <person name="Magnuson J."/>
            <person name="Maillard F."/>
            <person name="Murat C."/>
            <person name="Nolan M."/>
            <person name="Ohm R.A."/>
            <person name="Pangilinan J."/>
            <person name="Pereira M.F."/>
            <person name="Perotto S."/>
            <person name="Peter M."/>
            <person name="Pfister S."/>
            <person name="Riley R."/>
            <person name="Sitrit Y."/>
            <person name="Stielow J.B."/>
            <person name="Szollosi G."/>
            <person name="Zifcakova L."/>
            <person name="Stursova M."/>
            <person name="Spatafora J.W."/>
            <person name="Tedersoo L."/>
            <person name="Vaario L.M."/>
            <person name="Yamada A."/>
            <person name="Yan M."/>
            <person name="Wang P."/>
            <person name="Xu J."/>
            <person name="Bruns T."/>
            <person name="Baldrian P."/>
            <person name="Vilgalys R."/>
            <person name="Dunand C."/>
            <person name="Henrissat B."/>
            <person name="Grigoriev I.V."/>
            <person name="Hibbett D."/>
            <person name="Nagy L.G."/>
            <person name="Martin F.M."/>
        </authorList>
    </citation>
    <scope>NUCLEOTIDE SEQUENCE</scope>
    <source>
        <strain evidence="2">Prilba</strain>
    </source>
</reference>
<reference evidence="2" key="1">
    <citation type="submission" date="2019-10" db="EMBL/GenBank/DDBJ databases">
        <authorList>
            <consortium name="DOE Joint Genome Institute"/>
            <person name="Kuo A."/>
            <person name="Miyauchi S."/>
            <person name="Kiss E."/>
            <person name="Drula E."/>
            <person name="Kohler A."/>
            <person name="Sanchez-Garcia M."/>
            <person name="Andreopoulos B."/>
            <person name="Barry K.W."/>
            <person name="Bonito G."/>
            <person name="Buee M."/>
            <person name="Carver A."/>
            <person name="Chen C."/>
            <person name="Cichocki N."/>
            <person name="Clum A."/>
            <person name="Culley D."/>
            <person name="Crous P.W."/>
            <person name="Fauchery L."/>
            <person name="Girlanda M."/>
            <person name="Hayes R."/>
            <person name="Keri Z."/>
            <person name="LaButti K."/>
            <person name="Lipzen A."/>
            <person name="Lombard V."/>
            <person name="Magnuson J."/>
            <person name="Maillard F."/>
            <person name="Morin E."/>
            <person name="Murat C."/>
            <person name="Nolan M."/>
            <person name="Ohm R."/>
            <person name="Pangilinan J."/>
            <person name="Pereira M."/>
            <person name="Perotto S."/>
            <person name="Peter M."/>
            <person name="Riley R."/>
            <person name="Sitrit Y."/>
            <person name="Stielow B."/>
            <person name="Szollosi G."/>
            <person name="Zifcakova L."/>
            <person name="Stursova M."/>
            <person name="Spatafora J.W."/>
            <person name="Tedersoo L."/>
            <person name="Vaario L.-M."/>
            <person name="Yamada A."/>
            <person name="Yan M."/>
            <person name="Wang P."/>
            <person name="Xu J."/>
            <person name="Bruns T."/>
            <person name="Baldrian P."/>
            <person name="Vilgalys R."/>
            <person name="Henrissat B."/>
            <person name="Grigoriev I.V."/>
            <person name="Hibbett D."/>
            <person name="Nagy L.G."/>
            <person name="Martin F.M."/>
        </authorList>
    </citation>
    <scope>NUCLEOTIDE SEQUENCE</scope>
    <source>
        <strain evidence="2">Prilba</strain>
    </source>
</reference>
<accession>A0A9P5TEB3</accession>
<feature type="region of interest" description="Disordered" evidence="1">
    <location>
        <begin position="1"/>
        <end position="53"/>
    </location>
</feature>
<feature type="compositionally biased region" description="Basic and acidic residues" evidence="1">
    <location>
        <begin position="1"/>
        <end position="11"/>
    </location>
</feature>
<proteinExistence type="predicted"/>
<comment type="caution">
    <text evidence="2">The sequence shown here is derived from an EMBL/GenBank/DDBJ whole genome shotgun (WGS) entry which is preliminary data.</text>
</comment>
<dbReference type="AlphaFoldDB" id="A0A9P5TEB3"/>
<gene>
    <name evidence="2" type="ORF">DFH94DRAFT_678107</name>
</gene>
<protein>
    <submittedName>
        <fullName evidence="2">Uncharacterized protein</fullName>
    </submittedName>
</protein>
<organism evidence="2 3">
    <name type="scientific">Russula ochroleuca</name>
    <dbReference type="NCBI Taxonomy" id="152965"/>
    <lineage>
        <taxon>Eukaryota</taxon>
        <taxon>Fungi</taxon>
        <taxon>Dikarya</taxon>
        <taxon>Basidiomycota</taxon>
        <taxon>Agaricomycotina</taxon>
        <taxon>Agaricomycetes</taxon>
        <taxon>Russulales</taxon>
        <taxon>Russulaceae</taxon>
        <taxon>Russula</taxon>
    </lineage>
</organism>
<evidence type="ECO:0000256" key="1">
    <source>
        <dbReference type="SAM" id="MobiDB-lite"/>
    </source>
</evidence>
<sequence>MDSPQRPEVHFPRNAPPAAGAPWNATAFPAPQHPQSTPSPYSRQVPGQPRGHAGVARDAMFQPANAVGNHWPDEDWGNMPPPIEHIAGQGQPQDLGIVDMGYYGMANDRPPLHEHRDHAFNNYAAVALDVPAQAQAAPPPIFVFDGPARNAGAGPAPAFVNEWPPQGPVLNMRANEVLRQLAILYLREPNSQVSVIRMEPDAVHGVRVFITLELANL</sequence>
<name>A0A9P5TEB3_9AGAM</name>
<keyword evidence="3" id="KW-1185">Reference proteome</keyword>
<evidence type="ECO:0000313" key="3">
    <source>
        <dbReference type="Proteomes" id="UP000759537"/>
    </source>
</evidence>
<feature type="compositionally biased region" description="Polar residues" evidence="1">
    <location>
        <begin position="33"/>
        <end position="42"/>
    </location>
</feature>
<dbReference type="Proteomes" id="UP000759537">
    <property type="component" value="Unassembled WGS sequence"/>
</dbReference>
<dbReference type="OrthoDB" id="3244557at2759"/>
<dbReference type="EMBL" id="WHVB01000001">
    <property type="protein sequence ID" value="KAF8487043.1"/>
    <property type="molecule type" value="Genomic_DNA"/>
</dbReference>